<proteinExistence type="predicted"/>
<dbReference type="Pfam" id="PF07661">
    <property type="entry name" value="MORN_2"/>
    <property type="match status" value="3"/>
</dbReference>
<dbReference type="InterPro" id="IPR011652">
    <property type="entry name" value="MORN_2"/>
</dbReference>
<evidence type="ECO:0000313" key="1">
    <source>
        <dbReference type="EMBL" id="SEW48828.1"/>
    </source>
</evidence>
<sequence>MRKLYLFIFFIAFNICFAQQITYFDKNWKETSKEKASYYREVSNEGKLMRIKDFFISGKLQMEGLASKIENGDEVFEGEVKWYFENGKVEKSSIFKNGTQIGLQKEFDADGKLVEEDLSNEKGNVYTRKYKYKSETQPFNVFTEWKDDTITETEYDNDIKLIRRVYKGDGNYEYYDEKGALIGKLNDDYVDGKSGIEVIYFYNPMKVRTIIEYEKGKYKVIKNYFPDKKLESEIITAGTSGTLKKFDRQGKLLSSAKVEVDEQKNITPIEGTYISEDFTDETGNKSYISVIAEYKAGEVITRKIFYENGKLKNDESQEKVTHYAPDGSLKYTMIYKNGEPFDGTEIIEDAKLFEFKNGKMISFRIYLNDMKTLALENIFNPKTQMYEQKIFDENSDYKQIKFVTITKEADSYKTQAEIITYQNGQPVAKAVVKNEVLESGKVIFFYPDKKKTIFETKDGSSTQVTSYNENGDMTRNTNYPVKNVDDYEIPKINEGFLLGNDLTLPTVTSKPKVLYNE</sequence>
<accession>A0A1I0S2T8</accession>
<reference evidence="2" key="1">
    <citation type="submission" date="2016-10" db="EMBL/GenBank/DDBJ databases">
        <authorList>
            <person name="Varghese N."/>
            <person name="Submissions S."/>
        </authorList>
    </citation>
    <scope>NUCLEOTIDE SEQUENCE [LARGE SCALE GENOMIC DNA]</scope>
    <source>
        <strain evidence="2">DSM 17724</strain>
    </source>
</reference>
<dbReference type="OrthoDB" id="830908at2"/>
<keyword evidence="2" id="KW-1185">Reference proteome</keyword>
<dbReference type="STRING" id="356305.SAMN05421841_3908"/>
<organism evidence="1 2">
    <name type="scientific">Chryseobacterium wanjuense</name>
    <dbReference type="NCBI Taxonomy" id="356305"/>
    <lineage>
        <taxon>Bacteria</taxon>
        <taxon>Pseudomonadati</taxon>
        <taxon>Bacteroidota</taxon>
        <taxon>Flavobacteriia</taxon>
        <taxon>Flavobacteriales</taxon>
        <taxon>Weeksellaceae</taxon>
        <taxon>Chryseobacterium group</taxon>
        <taxon>Chryseobacterium</taxon>
    </lineage>
</organism>
<dbReference type="Proteomes" id="UP000199469">
    <property type="component" value="Unassembled WGS sequence"/>
</dbReference>
<dbReference type="AlphaFoldDB" id="A0A1I0S2T8"/>
<name>A0A1I0S2T8_9FLAO</name>
<evidence type="ECO:0000313" key="2">
    <source>
        <dbReference type="Proteomes" id="UP000199469"/>
    </source>
</evidence>
<dbReference type="Gene3D" id="3.90.930.1">
    <property type="match status" value="2"/>
</dbReference>
<dbReference type="RefSeq" id="WP_089795638.1">
    <property type="nucleotide sequence ID" value="NZ_FOIU01000004.1"/>
</dbReference>
<dbReference type="EMBL" id="FOIU01000004">
    <property type="protein sequence ID" value="SEW48828.1"/>
    <property type="molecule type" value="Genomic_DNA"/>
</dbReference>
<gene>
    <name evidence="1" type="ORF">SAMN05421841_3908</name>
</gene>
<protein>
    <submittedName>
        <fullName evidence="1">Antitoxin component YwqK of the YwqJK toxin-antitoxin module</fullName>
    </submittedName>
</protein>